<name>A0A951QUN8_9CYAN</name>
<evidence type="ECO:0000313" key="2">
    <source>
        <dbReference type="Proteomes" id="UP000729701"/>
    </source>
</evidence>
<reference evidence="1" key="1">
    <citation type="submission" date="2021-05" db="EMBL/GenBank/DDBJ databases">
        <authorList>
            <person name="Pietrasiak N."/>
            <person name="Ward R."/>
            <person name="Stajich J.E."/>
            <person name="Kurbessoian T."/>
        </authorList>
    </citation>
    <scope>NUCLEOTIDE SEQUENCE</scope>
    <source>
        <strain evidence="1">GSE-NOS-MK-12-04C</strain>
    </source>
</reference>
<dbReference type="Proteomes" id="UP000729701">
    <property type="component" value="Unassembled WGS sequence"/>
</dbReference>
<protein>
    <submittedName>
        <fullName evidence="1">Uncharacterized protein</fullName>
    </submittedName>
</protein>
<gene>
    <name evidence="1" type="ORF">KME60_32945</name>
</gene>
<accession>A0A951QUN8</accession>
<comment type="caution">
    <text evidence="1">The sequence shown here is derived from an EMBL/GenBank/DDBJ whole genome shotgun (WGS) entry which is preliminary data.</text>
</comment>
<dbReference type="AlphaFoldDB" id="A0A951QUN8"/>
<reference evidence="1" key="2">
    <citation type="journal article" date="2022" name="Microbiol. Resour. Announc.">
        <title>Metagenome Sequencing to Explore Phylogenomics of Terrestrial Cyanobacteria.</title>
        <authorList>
            <person name="Ward R.D."/>
            <person name="Stajich J.E."/>
            <person name="Johansen J.R."/>
            <person name="Huntemann M."/>
            <person name="Clum A."/>
            <person name="Foster B."/>
            <person name="Foster B."/>
            <person name="Roux S."/>
            <person name="Palaniappan K."/>
            <person name="Varghese N."/>
            <person name="Mukherjee S."/>
            <person name="Reddy T.B.K."/>
            <person name="Daum C."/>
            <person name="Copeland A."/>
            <person name="Chen I.A."/>
            <person name="Ivanova N.N."/>
            <person name="Kyrpides N.C."/>
            <person name="Shapiro N."/>
            <person name="Eloe-Fadrosh E.A."/>
            <person name="Pietrasiak N."/>
        </authorList>
    </citation>
    <scope>NUCLEOTIDE SEQUENCE</scope>
    <source>
        <strain evidence="1">GSE-NOS-MK-12-04C</strain>
    </source>
</reference>
<proteinExistence type="predicted"/>
<sequence length="64" mass="7597">MYKTTIHSVTRIQDFTLAVFYTEEGCWQFRVISPGGMVFGERKLYYTAYDAERHGREWIGQEIL</sequence>
<evidence type="ECO:0000313" key="1">
    <source>
        <dbReference type="EMBL" id="MBW4672106.1"/>
    </source>
</evidence>
<dbReference type="EMBL" id="JAHHGZ010000063">
    <property type="protein sequence ID" value="MBW4672106.1"/>
    <property type="molecule type" value="Genomic_DNA"/>
</dbReference>
<organism evidence="1 2">
    <name type="scientific">Cyanomargarita calcarea GSE-NOS-MK-12-04C</name>
    <dbReference type="NCBI Taxonomy" id="2839659"/>
    <lineage>
        <taxon>Bacteria</taxon>
        <taxon>Bacillati</taxon>
        <taxon>Cyanobacteriota</taxon>
        <taxon>Cyanophyceae</taxon>
        <taxon>Nostocales</taxon>
        <taxon>Cyanomargaritaceae</taxon>
        <taxon>Cyanomargarita</taxon>
    </lineage>
</organism>